<gene>
    <name evidence="2" type="ORF">BJY16_003858</name>
</gene>
<sequence>MLFDESVDDKLRRFEHDVLHKPGRARKTLSQWAGSVWYQDRYGERYGVVTPESAETAMTRQRLLSVIAARLPYVAPTRRCIGRSCECRYLRLALSAFDRERLAMIRRRRLTTSSTAVSSVFAAFALILAFWFLGNANTLPSDRAFGFIAGISGGLVVATIQMIFAITTLLTDRVAETVEWRWYHPDSDWQLLGLLNPRHRRRLRHAHLRRAASVVLGPVARESANPTPAPGFVARLSRAYRAFKAGSEPS</sequence>
<keyword evidence="1" id="KW-0472">Membrane</keyword>
<name>A0A7W7GY15_9ACTN</name>
<dbReference type="AlphaFoldDB" id="A0A7W7GY15"/>
<organism evidence="2 3">
    <name type="scientific">Actinoplanes octamycinicus</name>
    <dbReference type="NCBI Taxonomy" id="135948"/>
    <lineage>
        <taxon>Bacteria</taxon>
        <taxon>Bacillati</taxon>
        <taxon>Actinomycetota</taxon>
        <taxon>Actinomycetes</taxon>
        <taxon>Micromonosporales</taxon>
        <taxon>Micromonosporaceae</taxon>
        <taxon>Actinoplanes</taxon>
    </lineage>
</organism>
<accession>A0A7W7GY15</accession>
<evidence type="ECO:0000256" key="1">
    <source>
        <dbReference type="SAM" id="Phobius"/>
    </source>
</evidence>
<dbReference type="RefSeq" id="WP_185040938.1">
    <property type="nucleotide sequence ID" value="NZ_BAABFG010000005.1"/>
</dbReference>
<keyword evidence="3" id="KW-1185">Reference proteome</keyword>
<feature type="transmembrane region" description="Helical" evidence="1">
    <location>
        <begin position="145"/>
        <end position="171"/>
    </location>
</feature>
<evidence type="ECO:0000313" key="2">
    <source>
        <dbReference type="EMBL" id="MBB4740399.1"/>
    </source>
</evidence>
<dbReference type="Proteomes" id="UP000546162">
    <property type="component" value="Unassembled WGS sequence"/>
</dbReference>
<proteinExistence type="predicted"/>
<comment type="caution">
    <text evidence="2">The sequence shown here is derived from an EMBL/GenBank/DDBJ whole genome shotgun (WGS) entry which is preliminary data.</text>
</comment>
<protein>
    <submittedName>
        <fullName evidence="2">Uncharacterized protein</fullName>
    </submittedName>
</protein>
<keyword evidence="1" id="KW-1133">Transmembrane helix</keyword>
<dbReference type="EMBL" id="JACHNB010000001">
    <property type="protein sequence ID" value="MBB4740399.1"/>
    <property type="molecule type" value="Genomic_DNA"/>
</dbReference>
<keyword evidence="1" id="KW-0812">Transmembrane</keyword>
<reference evidence="2 3" key="1">
    <citation type="submission" date="2020-08" db="EMBL/GenBank/DDBJ databases">
        <title>Sequencing the genomes of 1000 actinobacteria strains.</title>
        <authorList>
            <person name="Klenk H.-P."/>
        </authorList>
    </citation>
    <scope>NUCLEOTIDE SEQUENCE [LARGE SCALE GENOMIC DNA]</scope>
    <source>
        <strain evidence="2 3">DSM 45809</strain>
    </source>
</reference>
<evidence type="ECO:0000313" key="3">
    <source>
        <dbReference type="Proteomes" id="UP000546162"/>
    </source>
</evidence>
<feature type="transmembrane region" description="Helical" evidence="1">
    <location>
        <begin position="110"/>
        <end position="133"/>
    </location>
</feature>